<protein>
    <submittedName>
        <fullName evidence="2">Uncharacterized protein</fullName>
    </submittedName>
</protein>
<evidence type="ECO:0000313" key="2">
    <source>
        <dbReference type="EMBL" id="GLI21467.1"/>
    </source>
</evidence>
<organism evidence="2 4">
    <name type="scientific">Xanthobacter flavus</name>
    <dbReference type="NCBI Taxonomy" id="281"/>
    <lineage>
        <taxon>Bacteria</taxon>
        <taxon>Pseudomonadati</taxon>
        <taxon>Pseudomonadota</taxon>
        <taxon>Alphaproteobacteria</taxon>
        <taxon>Hyphomicrobiales</taxon>
        <taxon>Xanthobacteraceae</taxon>
        <taxon>Xanthobacter</taxon>
    </lineage>
</organism>
<evidence type="ECO:0000313" key="5">
    <source>
        <dbReference type="Proteomes" id="UP001245370"/>
    </source>
</evidence>
<dbReference type="AlphaFoldDB" id="A0A9W6FKN6"/>
<feature type="region of interest" description="Disordered" evidence="1">
    <location>
        <begin position="56"/>
        <end position="94"/>
    </location>
</feature>
<dbReference type="Proteomes" id="UP001144397">
    <property type="component" value="Unassembled WGS sequence"/>
</dbReference>
<comment type="caution">
    <text evidence="2">The sequence shown here is derived from an EMBL/GenBank/DDBJ whole genome shotgun (WGS) entry which is preliminary data.</text>
</comment>
<proteinExistence type="predicted"/>
<reference evidence="3 5" key="2">
    <citation type="submission" date="2023-07" db="EMBL/GenBank/DDBJ databases">
        <title>Genomic Encyclopedia of Type Strains, Phase IV (KMG-IV): sequencing the most valuable type-strain genomes for metagenomic binning, comparative biology and taxonomic classification.</title>
        <authorList>
            <person name="Goeker M."/>
        </authorList>
    </citation>
    <scope>NUCLEOTIDE SEQUENCE [LARGE SCALE GENOMIC DNA]</scope>
    <source>
        <strain evidence="3 5">DSM 338</strain>
    </source>
</reference>
<dbReference type="EMBL" id="JAVDPY010000002">
    <property type="protein sequence ID" value="MDR6333191.1"/>
    <property type="molecule type" value="Genomic_DNA"/>
</dbReference>
<accession>A0A9W6FKN6</accession>
<sequence>MPYGQLRTGTAQTCRKVMYGAVALAMTLTPAGALAATGVGTPIVGGAAVIPPIQRPAPRPVVRPAPTVPRAPTVVTPRPKLPAPKPVVPTDPIIKPAPFRTNTPVGGQPGSGAPLGVLPGGLATPLVGPAPAPNTCWFYTTPAKTVGYWSKCP</sequence>
<dbReference type="Proteomes" id="UP001245370">
    <property type="component" value="Unassembled WGS sequence"/>
</dbReference>
<evidence type="ECO:0000313" key="3">
    <source>
        <dbReference type="EMBL" id="MDR6333191.1"/>
    </source>
</evidence>
<feature type="compositionally biased region" description="Pro residues" evidence="1">
    <location>
        <begin position="79"/>
        <end position="89"/>
    </location>
</feature>
<dbReference type="EMBL" id="BSDO01000001">
    <property type="protein sequence ID" value="GLI21467.1"/>
    <property type="molecule type" value="Genomic_DNA"/>
</dbReference>
<evidence type="ECO:0000256" key="1">
    <source>
        <dbReference type="SAM" id="MobiDB-lite"/>
    </source>
</evidence>
<name>A0A9W6FKN6_XANFL</name>
<gene>
    <name evidence="3" type="ORF">GGQ86_001655</name>
    <name evidence="2" type="ORF">XFLAVUS301_11410</name>
</gene>
<dbReference type="GeneID" id="95761934"/>
<feature type="compositionally biased region" description="Pro residues" evidence="1">
    <location>
        <begin position="56"/>
        <end position="69"/>
    </location>
</feature>
<keyword evidence="5" id="KW-1185">Reference proteome</keyword>
<dbReference type="RefSeq" id="WP_281806050.1">
    <property type="nucleotide sequence ID" value="NZ_BSDO01000001.1"/>
</dbReference>
<evidence type="ECO:0000313" key="4">
    <source>
        <dbReference type="Proteomes" id="UP001144397"/>
    </source>
</evidence>
<reference evidence="2" key="1">
    <citation type="submission" date="2022-12" db="EMBL/GenBank/DDBJ databases">
        <title>Reference genome sequencing for broad-spectrum identification of bacterial and archaeal isolates by mass spectrometry.</title>
        <authorList>
            <person name="Sekiguchi Y."/>
            <person name="Tourlousse D.M."/>
        </authorList>
    </citation>
    <scope>NUCLEOTIDE SEQUENCE</scope>
    <source>
        <strain evidence="2">301</strain>
    </source>
</reference>